<evidence type="ECO:0000256" key="4">
    <source>
        <dbReference type="ARBA" id="ARBA00023172"/>
    </source>
</evidence>
<proteinExistence type="inferred from homology"/>
<sequence length="296" mass="33268">MSARASALTSLLSSWELSLRAANRSERTIEAYRLAVRQLAEYLDDPDATEVGRADIEAFLAHVLSNRSPATARQRYLSLGVFFRWLVEEEEIDASPMAKVKAPHVPEQPVPVVSDDHFAALLKACQGKQFPERRDTAILRLFYDTGSRLGEVAGLELDHLDLTDRVVHVLGKGKRGRSTPFGIKTAQALDRYLRARARHKAADTPWLWLGDRGPMTPSGISQMLKRRCAEAGIEPLNPHRFRHTFAHQWLANGGQEQDLMRLAGWRSPQMLSRYGASAADERARDAYRNRSPGDKF</sequence>
<organism evidence="9 10">
    <name type="scientific">Egibacter rhizosphaerae</name>
    <dbReference type="NCBI Taxonomy" id="1670831"/>
    <lineage>
        <taxon>Bacteria</taxon>
        <taxon>Bacillati</taxon>
        <taxon>Actinomycetota</taxon>
        <taxon>Nitriliruptoria</taxon>
        <taxon>Egibacterales</taxon>
        <taxon>Egibacteraceae</taxon>
        <taxon>Egibacter</taxon>
    </lineage>
</organism>
<dbReference type="Pfam" id="PF00589">
    <property type="entry name" value="Phage_integrase"/>
    <property type="match status" value="1"/>
</dbReference>
<evidence type="ECO:0000259" key="7">
    <source>
        <dbReference type="PROSITE" id="PS51898"/>
    </source>
</evidence>
<reference evidence="9 10" key="1">
    <citation type="submission" date="2019-01" db="EMBL/GenBank/DDBJ databases">
        <title>Egibacter rhizosphaerae EGI 80759T.</title>
        <authorList>
            <person name="Chen D.-D."/>
            <person name="Tian Y."/>
            <person name="Jiao J.-Y."/>
            <person name="Zhang X.-T."/>
            <person name="Zhang Y.-G."/>
            <person name="Zhang Y."/>
            <person name="Xiao M."/>
            <person name="Shu W.-S."/>
            <person name="Li W.-J."/>
        </authorList>
    </citation>
    <scope>NUCLEOTIDE SEQUENCE [LARGE SCALE GENOMIC DNA]</scope>
    <source>
        <strain evidence="9 10">EGI 80759</strain>
    </source>
</reference>
<dbReference type="InterPro" id="IPR050090">
    <property type="entry name" value="Tyrosine_recombinase_XerCD"/>
</dbReference>
<dbReference type="PROSITE" id="PS51900">
    <property type="entry name" value="CB"/>
    <property type="match status" value="1"/>
</dbReference>
<evidence type="ECO:0000256" key="6">
    <source>
        <dbReference type="SAM" id="MobiDB-lite"/>
    </source>
</evidence>
<dbReference type="InterPro" id="IPR010998">
    <property type="entry name" value="Integrase_recombinase_N"/>
</dbReference>
<dbReference type="Gene3D" id="1.10.443.10">
    <property type="entry name" value="Intergrase catalytic core"/>
    <property type="match status" value="1"/>
</dbReference>
<evidence type="ECO:0000313" key="10">
    <source>
        <dbReference type="Proteomes" id="UP000291469"/>
    </source>
</evidence>
<dbReference type="EMBL" id="CP036402">
    <property type="protein sequence ID" value="QBI21027.1"/>
    <property type="molecule type" value="Genomic_DNA"/>
</dbReference>
<accession>A0A411YIK4</accession>
<protein>
    <submittedName>
        <fullName evidence="9">Integrase</fullName>
    </submittedName>
</protein>
<dbReference type="PANTHER" id="PTHR30349">
    <property type="entry name" value="PHAGE INTEGRASE-RELATED"/>
    <property type="match status" value="1"/>
</dbReference>
<feature type="compositionally biased region" description="Basic and acidic residues" evidence="6">
    <location>
        <begin position="279"/>
        <end position="296"/>
    </location>
</feature>
<evidence type="ECO:0000256" key="2">
    <source>
        <dbReference type="ARBA" id="ARBA00022908"/>
    </source>
</evidence>
<dbReference type="InterPro" id="IPR013762">
    <property type="entry name" value="Integrase-like_cat_sf"/>
</dbReference>
<dbReference type="SUPFAM" id="SSF56349">
    <property type="entry name" value="DNA breaking-rejoining enzymes"/>
    <property type="match status" value="1"/>
</dbReference>
<gene>
    <name evidence="9" type="ORF">ER308_16575</name>
</gene>
<feature type="domain" description="Tyr recombinase" evidence="7">
    <location>
        <begin position="107"/>
        <end position="288"/>
    </location>
</feature>
<keyword evidence="4" id="KW-0233">DNA recombination</keyword>
<dbReference type="PANTHER" id="PTHR30349:SF41">
    <property type="entry name" value="INTEGRASE_RECOMBINASE PROTEIN MJ0367-RELATED"/>
    <property type="match status" value="1"/>
</dbReference>
<keyword evidence="2" id="KW-0229">DNA integration</keyword>
<feature type="region of interest" description="Disordered" evidence="6">
    <location>
        <begin position="276"/>
        <end position="296"/>
    </location>
</feature>
<dbReference type="AlphaFoldDB" id="A0A411YIK4"/>
<name>A0A411YIK4_9ACTN</name>
<evidence type="ECO:0000313" key="9">
    <source>
        <dbReference type="EMBL" id="QBI21027.1"/>
    </source>
</evidence>
<evidence type="ECO:0000256" key="3">
    <source>
        <dbReference type="ARBA" id="ARBA00023125"/>
    </source>
</evidence>
<dbReference type="InterPro" id="IPR004107">
    <property type="entry name" value="Integrase_SAM-like_N"/>
</dbReference>
<dbReference type="GO" id="GO:0003677">
    <property type="term" value="F:DNA binding"/>
    <property type="evidence" value="ECO:0007669"/>
    <property type="project" value="UniProtKB-UniRule"/>
</dbReference>
<dbReference type="RefSeq" id="WP_131156020.1">
    <property type="nucleotide sequence ID" value="NZ_CP036402.1"/>
</dbReference>
<dbReference type="OrthoDB" id="3183879at2"/>
<dbReference type="Proteomes" id="UP000291469">
    <property type="component" value="Chromosome"/>
</dbReference>
<evidence type="ECO:0000256" key="1">
    <source>
        <dbReference type="ARBA" id="ARBA00008857"/>
    </source>
</evidence>
<dbReference type="Pfam" id="PF13495">
    <property type="entry name" value="Phage_int_SAM_4"/>
    <property type="match status" value="1"/>
</dbReference>
<dbReference type="InterPro" id="IPR002104">
    <property type="entry name" value="Integrase_catalytic"/>
</dbReference>
<dbReference type="InterPro" id="IPR011010">
    <property type="entry name" value="DNA_brk_join_enz"/>
</dbReference>
<evidence type="ECO:0000256" key="5">
    <source>
        <dbReference type="PROSITE-ProRule" id="PRU01248"/>
    </source>
</evidence>
<keyword evidence="10" id="KW-1185">Reference proteome</keyword>
<keyword evidence="3 5" id="KW-0238">DNA-binding</keyword>
<dbReference type="GO" id="GO:0006310">
    <property type="term" value="P:DNA recombination"/>
    <property type="evidence" value="ECO:0007669"/>
    <property type="project" value="UniProtKB-KW"/>
</dbReference>
<dbReference type="KEGG" id="erz:ER308_16575"/>
<dbReference type="PROSITE" id="PS51898">
    <property type="entry name" value="TYR_RECOMBINASE"/>
    <property type="match status" value="1"/>
</dbReference>
<comment type="similarity">
    <text evidence="1">Belongs to the 'phage' integrase family.</text>
</comment>
<dbReference type="InterPro" id="IPR044068">
    <property type="entry name" value="CB"/>
</dbReference>
<dbReference type="Gene3D" id="1.10.150.130">
    <property type="match status" value="1"/>
</dbReference>
<feature type="domain" description="Core-binding (CB)" evidence="8">
    <location>
        <begin position="6"/>
        <end position="87"/>
    </location>
</feature>
<dbReference type="GO" id="GO:0015074">
    <property type="term" value="P:DNA integration"/>
    <property type="evidence" value="ECO:0007669"/>
    <property type="project" value="UniProtKB-KW"/>
</dbReference>
<evidence type="ECO:0000259" key="8">
    <source>
        <dbReference type="PROSITE" id="PS51900"/>
    </source>
</evidence>